<organism evidence="2 3">
    <name type="scientific">Desulfonema magnum</name>
    <dbReference type="NCBI Taxonomy" id="45655"/>
    <lineage>
        <taxon>Bacteria</taxon>
        <taxon>Pseudomonadati</taxon>
        <taxon>Thermodesulfobacteriota</taxon>
        <taxon>Desulfobacteria</taxon>
        <taxon>Desulfobacterales</taxon>
        <taxon>Desulfococcaceae</taxon>
        <taxon>Desulfonema</taxon>
    </lineage>
</organism>
<dbReference type="EMBL" id="CP061800">
    <property type="protein sequence ID" value="QTA84463.1"/>
    <property type="molecule type" value="Genomic_DNA"/>
</dbReference>
<keyword evidence="3" id="KW-1185">Reference proteome</keyword>
<dbReference type="Gene3D" id="3.90.550.10">
    <property type="entry name" value="Spore Coat Polysaccharide Biosynthesis Protein SpsA, Chain A"/>
    <property type="match status" value="1"/>
</dbReference>
<accession>A0A975GL58</accession>
<feature type="domain" description="Glycosyltransferase 2-like" evidence="1">
    <location>
        <begin position="7"/>
        <end position="128"/>
    </location>
</feature>
<dbReference type="AlphaFoldDB" id="A0A975GL58"/>
<protein>
    <submittedName>
        <fullName evidence="2">Glycosyl transferase, family II</fullName>
    </submittedName>
</protein>
<dbReference type="KEGG" id="dmm:dnm_004590"/>
<dbReference type="SUPFAM" id="SSF53448">
    <property type="entry name" value="Nucleotide-diphospho-sugar transferases"/>
    <property type="match status" value="1"/>
</dbReference>
<evidence type="ECO:0000313" key="2">
    <source>
        <dbReference type="EMBL" id="QTA84463.1"/>
    </source>
</evidence>
<dbReference type="GO" id="GO:0016758">
    <property type="term" value="F:hexosyltransferase activity"/>
    <property type="evidence" value="ECO:0007669"/>
    <property type="project" value="UniProtKB-ARBA"/>
</dbReference>
<dbReference type="Proteomes" id="UP000663722">
    <property type="component" value="Chromosome"/>
</dbReference>
<evidence type="ECO:0000259" key="1">
    <source>
        <dbReference type="Pfam" id="PF00535"/>
    </source>
</evidence>
<dbReference type="Pfam" id="PF00535">
    <property type="entry name" value="Glycos_transf_2"/>
    <property type="match status" value="1"/>
</dbReference>
<gene>
    <name evidence="2" type="ORF">dnm_004590</name>
</gene>
<proteinExistence type="predicted"/>
<dbReference type="RefSeq" id="WP_207680942.1">
    <property type="nucleotide sequence ID" value="NZ_CP061800.1"/>
</dbReference>
<dbReference type="PANTHER" id="PTHR22916">
    <property type="entry name" value="GLYCOSYLTRANSFERASE"/>
    <property type="match status" value="1"/>
</dbReference>
<dbReference type="InterPro" id="IPR029044">
    <property type="entry name" value="Nucleotide-diphossugar_trans"/>
</dbReference>
<keyword evidence="2" id="KW-0808">Transferase</keyword>
<dbReference type="PANTHER" id="PTHR22916:SF3">
    <property type="entry name" value="UDP-GLCNAC:BETAGAL BETA-1,3-N-ACETYLGLUCOSAMINYLTRANSFERASE-LIKE PROTEIN 1"/>
    <property type="match status" value="1"/>
</dbReference>
<dbReference type="InterPro" id="IPR001173">
    <property type="entry name" value="Glyco_trans_2-like"/>
</dbReference>
<name>A0A975GL58_9BACT</name>
<evidence type="ECO:0000313" key="3">
    <source>
        <dbReference type="Proteomes" id="UP000663722"/>
    </source>
</evidence>
<reference evidence="2" key="1">
    <citation type="journal article" date="2021" name="Microb. Physiol.">
        <title>Proteogenomic Insights into the Physiology of Marine, Sulfate-Reducing, Filamentous Desulfonema limicola and Desulfonema magnum.</title>
        <authorList>
            <person name="Schnaars V."/>
            <person name="Wohlbrand L."/>
            <person name="Scheve S."/>
            <person name="Hinrichs C."/>
            <person name="Reinhardt R."/>
            <person name="Rabus R."/>
        </authorList>
    </citation>
    <scope>NUCLEOTIDE SEQUENCE</scope>
    <source>
        <strain evidence="2">4be13</strain>
    </source>
</reference>
<sequence length="342" mass="38833">MHFNGISVILPCFCKSLTDDWPVQLKRAMVSVLNQVCSLPLELIVIDDGSIISVNQLESVSEIFQDTRVRYVPLQNNSGLVFALNVGLNLARYELIARIDSDDAWCPEKLQKQLFLFDADLNLSIVGTGMRLVHKDSSKDEDLVRPGTWGGILRFTAEVGCPFPHGSILALKSVFHLLGGYSHDVRVTHCEDFALWTTWLRFFKGAMVEEVLYDYTVSENAVSAIYAEQQRIASGAVHARYLELGNHESVPETMEKIARILNLSLLEAGRICFLVWNFYDFILAEKDLIRPLKCIFPDRQVMLPAEVNNHLSDRFFYFSMNECPIGEHARCIHTIKSLKFEV</sequence>